<dbReference type="AlphaFoldDB" id="A0A0G0Z6D9"/>
<evidence type="ECO:0000313" key="1">
    <source>
        <dbReference type="EMBL" id="KKS44234.1"/>
    </source>
</evidence>
<dbReference type="EMBL" id="LCCZ01000009">
    <property type="protein sequence ID" value="KKS44234.1"/>
    <property type="molecule type" value="Genomic_DNA"/>
</dbReference>
<name>A0A0G0Z6D9_9BACT</name>
<reference evidence="1 2" key="1">
    <citation type="journal article" date="2015" name="Nature">
        <title>rRNA introns, odd ribosomes, and small enigmatic genomes across a large radiation of phyla.</title>
        <authorList>
            <person name="Brown C.T."/>
            <person name="Hug L.A."/>
            <person name="Thomas B.C."/>
            <person name="Sharon I."/>
            <person name="Castelle C.J."/>
            <person name="Singh A."/>
            <person name="Wilkins M.J."/>
            <person name="Williams K.H."/>
            <person name="Banfield J.F."/>
        </authorList>
    </citation>
    <scope>NUCLEOTIDE SEQUENCE [LARGE SCALE GENOMIC DNA]</scope>
</reference>
<accession>A0A0G0Z6D9</accession>
<evidence type="ECO:0008006" key="3">
    <source>
        <dbReference type="Google" id="ProtNLM"/>
    </source>
</evidence>
<evidence type="ECO:0000313" key="2">
    <source>
        <dbReference type="Proteomes" id="UP000034875"/>
    </source>
</evidence>
<proteinExistence type="predicted"/>
<dbReference type="Proteomes" id="UP000034875">
    <property type="component" value="Unassembled WGS sequence"/>
</dbReference>
<protein>
    <recommendedName>
        <fullName evidence="3">Phosphoglycerate mutase</fullName>
    </recommendedName>
</protein>
<gene>
    <name evidence="1" type="ORF">UV05_C0009G0013</name>
</gene>
<organism evidence="1 2">
    <name type="scientific">candidate division CPR1 bacterium GW2011_GWA2_42_17</name>
    <dbReference type="NCBI Taxonomy" id="1618341"/>
    <lineage>
        <taxon>Bacteria</taxon>
        <taxon>candidate division CPR1</taxon>
    </lineage>
</organism>
<sequence>MLRIIAVSDYPKIASLNGNCQMDDRNSPVKARELATIWALVPTLAKYEPFVGMYSSRALWATGAASVLAKAFEMDFQTVGQLGQYVNNEGETVPFRPGYKVEDGAAWQENGVETFKDLADGYFVGQHGEDCEASILVVSHHPLIGGVVAHCCGMTSTVKVNAIVNDPRTIGKGFRVFEITPNGNVKLSG</sequence>
<comment type="caution">
    <text evidence="1">The sequence shown here is derived from an EMBL/GenBank/DDBJ whole genome shotgun (WGS) entry which is preliminary data.</text>
</comment>